<evidence type="ECO:0000313" key="3">
    <source>
        <dbReference type="Proteomes" id="UP001482620"/>
    </source>
</evidence>
<feature type="compositionally biased region" description="Basic and acidic residues" evidence="1">
    <location>
        <begin position="87"/>
        <end position="102"/>
    </location>
</feature>
<accession>A0ABV0URY1</accession>
<feature type="region of interest" description="Disordered" evidence="1">
    <location>
        <begin position="37"/>
        <end position="102"/>
    </location>
</feature>
<sequence length="102" mass="12107">MEFQDIYRTENQKHMKTAIMFEILVPQRIQNEIIRKPKQNENEALKQVKHQQENNTRKQAVGNIQLSQENLKQTNSARLQQKQSPHKGREERGAQERGRCAR</sequence>
<organism evidence="2 3">
    <name type="scientific">Ilyodon furcidens</name>
    <name type="common">goldbreast splitfin</name>
    <dbReference type="NCBI Taxonomy" id="33524"/>
    <lineage>
        <taxon>Eukaryota</taxon>
        <taxon>Metazoa</taxon>
        <taxon>Chordata</taxon>
        <taxon>Craniata</taxon>
        <taxon>Vertebrata</taxon>
        <taxon>Euteleostomi</taxon>
        <taxon>Actinopterygii</taxon>
        <taxon>Neopterygii</taxon>
        <taxon>Teleostei</taxon>
        <taxon>Neoteleostei</taxon>
        <taxon>Acanthomorphata</taxon>
        <taxon>Ovalentaria</taxon>
        <taxon>Atherinomorphae</taxon>
        <taxon>Cyprinodontiformes</taxon>
        <taxon>Goodeidae</taxon>
        <taxon>Ilyodon</taxon>
    </lineage>
</organism>
<dbReference type="Proteomes" id="UP001482620">
    <property type="component" value="Unassembled WGS sequence"/>
</dbReference>
<dbReference type="EMBL" id="JAHRIQ010082304">
    <property type="protein sequence ID" value="MEQ2247953.1"/>
    <property type="molecule type" value="Genomic_DNA"/>
</dbReference>
<evidence type="ECO:0000256" key="1">
    <source>
        <dbReference type="SAM" id="MobiDB-lite"/>
    </source>
</evidence>
<reference evidence="2 3" key="1">
    <citation type="submission" date="2021-06" db="EMBL/GenBank/DDBJ databases">
        <authorList>
            <person name="Palmer J.M."/>
        </authorList>
    </citation>
    <scope>NUCLEOTIDE SEQUENCE [LARGE SCALE GENOMIC DNA]</scope>
    <source>
        <strain evidence="3">if_2019</strain>
        <tissue evidence="2">Muscle</tissue>
    </source>
</reference>
<feature type="compositionally biased region" description="Basic and acidic residues" evidence="1">
    <location>
        <begin position="37"/>
        <end position="56"/>
    </location>
</feature>
<comment type="caution">
    <text evidence="2">The sequence shown here is derived from an EMBL/GenBank/DDBJ whole genome shotgun (WGS) entry which is preliminary data.</text>
</comment>
<proteinExistence type="predicted"/>
<feature type="compositionally biased region" description="Polar residues" evidence="1">
    <location>
        <begin position="57"/>
        <end position="83"/>
    </location>
</feature>
<name>A0ABV0URY1_9TELE</name>
<protein>
    <submittedName>
        <fullName evidence="2">Uncharacterized protein</fullName>
    </submittedName>
</protein>
<gene>
    <name evidence="2" type="ORF">ILYODFUR_014355</name>
</gene>
<evidence type="ECO:0000313" key="2">
    <source>
        <dbReference type="EMBL" id="MEQ2247953.1"/>
    </source>
</evidence>
<keyword evidence="3" id="KW-1185">Reference proteome</keyword>